<comment type="caution">
    <text evidence="2">The sequence shown here is derived from an EMBL/GenBank/DDBJ whole genome shotgun (WGS) entry which is preliminary data.</text>
</comment>
<proteinExistence type="predicted"/>
<evidence type="ECO:0000313" key="2">
    <source>
        <dbReference type="EMBL" id="TNC19071.1"/>
    </source>
</evidence>
<feature type="region of interest" description="Disordered" evidence="1">
    <location>
        <begin position="253"/>
        <end position="274"/>
    </location>
</feature>
<name>A0A5C4LUS0_9PSEU</name>
<protein>
    <submittedName>
        <fullName evidence="2">Uncharacterized protein</fullName>
    </submittedName>
</protein>
<feature type="region of interest" description="Disordered" evidence="1">
    <location>
        <begin position="1"/>
        <end position="37"/>
    </location>
</feature>
<gene>
    <name evidence="2" type="ORF">FG385_32920</name>
</gene>
<keyword evidence="3" id="KW-1185">Reference proteome</keyword>
<dbReference type="AlphaFoldDB" id="A0A5C4LUS0"/>
<sequence>MVAIAMMNRAGRAPGPETPIYGNESVSSAPRPPEQAPWSRFVVDRSGYYHGAHARTPGYENGRLIASDRHVIERRGKTSTSGREPDPSPGFPNADSLPAAPQWEMLNRTLSWQVGTDGTRNLDNGAFHASTTAGRRPFPLGNQGSNPQERVNGGTPGLYRPYGARGYVFGPEPRVRALPGGPYPVGTLLAPGAPQDGPQVVFGGYPHGRHTKTVPAPKWTQARYRATPQMKPGRQDRPANSKIAGQSYSQTVVHQDGSGGGPLPTIYGGRPPGMNAYWRST</sequence>
<dbReference type="RefSeq" id="WP_139100721.1">
    <property type="nucleotide sequence ID" value="NZ_VDFW01000055.1"/>
</dbReference>
<evidence type="ECO:0000313" key="3">
    <source>
        <dbReference type="Proteomes" id="UP000305546"/>
    </source>
</evidence>
<evidence type="ECO:0000256" key="1">
    <source>
        <dbReference type="SAM" id="MobiDB-lite"/>
    </source>
</evidence>
<dbReference type="Proteomes" id="UP000305546">
    <property type="component" value="Unassembled WGS sequence"/>
</dbReference>
<reference evidence="2 3" key="1">
    <citation type="submission" date="2019-06" db="EMBL/GenBank/DDBJ databases">
        <title>Amycolatopsis alkalitolerans sp. nov., isolated from Gastrodia elata Blume.</title>
        <authorList>
            <person name="Narsing Rao M.P."/>
            <person name="Li W.J."/>
        </authorList>
    </citation>
    <scope>NUCLEOTIDE SEQUENCE [LARGE SCALE GENOMIC DNA]</scope>
    <source>
        <strain evidence="2 3">SYSUP0005</strain>
    </source>
</reference>
<feature type="region of interest" description="Disordered" evidence="1">
    <location>
        <begin position="74"/>
        <end position="98"/>
    </location>
</feature>
<dbReference type="EMBL" id="VDFW01000055">
    <property type="protein sequence ID" value="TNC19071.1"/>
    <property type="molecule type" value="Genomic_DNA"/>
</dbReference>
<organism evidence="2 3">
    <name type="scientific">Amycolatopsis alkalitolerans</name>
    <dbReference type="NCBI Taxonomy" id="2547244"/>
    <lineage>
        <taxon>Bacteria</taxon>
        <taxon>Bacillati</taxon>
        <taxon>Actinomycetota</taxon>
        <taxon>Actinomycetes</taxon>
        <taxon>Pseudonocardiales</taxon>
        <taxon>Pseudonocardiaceae</taxon>
        <taxon>Amycolatopsis</taxon>
    </lineage>
</organism>
<accession>A0A5C4LUS0</accession>
<feature type="region of interest" description="Disordered" evidence="1">
    <location>
        <begin position="127"/>
        <end position="158"/>
    </location>
</feature>